<accession>A0ACC2N4T7</accession>
<name>A0ACC2N4T7_9HYME</name>
<comment type="caution">
    <text evidence="1">The sequence shown here is derived from an EMBL/GenBank/DDBJ whole genome shotgun (WGS) entry which is preliminary data.</text>
</comment>
<protein>
    <submittedName>
        <fullName evidence="1">Uncharacterized protein</fullName>
    </submittedName>
</protein>
<reference evidence="1" key="1">
    <citation type="submission" date="2023-04" db="EMBL/GenBank/DDBJ databases">
        <title>A chromosome-level genome assembly of the parasitoid wasp Eretmocerus hayati.</title>
        <authorList>
            <person name="Zhong Y."/>
            <person name="Liu S."/>
            <person name="Liu Y."/>
        </authorList>
    </citation>
    <scope>NUCLEOTIDE SEQUENCE</scope>
    <source>
        <strain evidence="1">ZJU_SS_LIU_2023</strain>
    </source>
</reference>
<dbReference type="Proteomes" id="UP001239111">
    <property type="component" value="Chromosome 4"/>
</dbReference>
<evidence type="ECO:0000313" key="2">
    <source>
        <dbReference type="Proteomes" id="UP001239111"/>
    </source>
</evidence>
<proteinExistence type="predicted"/>
<evidence type="ECO:0000313" key="1">
    <source>
        <dbReference type="EMBL" id="KAJ8665711.1"/>
    </source>
</evidence>
<gene>
    <name evidence="1" type="ORF">QAD02_007373</name>
</gene>
<keyword evidence="2" id="KW-1185">Reference proteome</keyword>
<dbReference type="EMBL" id="CM056744">
    <property type="protein sequence ID" value="KAJ8665711.1"/>
    <property type="molecule type" value="Genomic_DNA"/>
</dbReference>
<sequence>MVTDENSTSNGDSKIETLLVDSQTQKRHKDNTTNTLDTKSPISLTFKTEVTGEKRSDQVQAQDPISKLENSIAYESMNRAAKTAAKRKLLKGLITKTSKRK</sequence>
<organism evidence="1 2">
    <name type="scientific">Eretmocerus hayati</name>
    <dbReference type="NCBI Taxonomy" id="131215"/>
    <lineage>
        <taxon>Eukaryota</taxon>
        <taxon>Metazoa</taxon>
        <taxon>Ecdysozoa</taxon>
        <taxon>Arthropoda</taxon>
        <taxon>Hexapoda</taxon>
        <taxon>Insecta</taxon>
        <taxon>Pterygota</taxon>
        <taxon>Neoptera</taxon>
        <taxon>Endopterygota</taxon>
        <taxon>Hymenoptera</taxon>
        <taxon>Apocrita</taxon>
        <taxon>Proctotrupomorpha</taxon>
        <taxon>Chalcidoidea</taxon>
        <taxon>Aphelinidae</taxon>
        <taxon>Aphelininae</taxon>
        <taxon>Eretmocerus</taxon>
    </lineage>
</organism>